<evidence type="ECO:0000256" key="1">
    <source>
        <dbReference type="ARBA" id="ARBA00022741"/>
    </source>
</evidence>
<evidence type="ECO:0000256" key="3">
    <source>
        <dbReference type="SAM" id="MobiDB-lite"/>
    </source>
</evidence>
<evidence type="ECO:0000256" key="2">
    <source>
        <dbReference type="ARBA" id="ARBA00022840"/>
    </source>
</evidence>
<keyword evidence="1" id="KW-0547">Nucleotide-binding</keyword>
<dbReference type="GO" id="GO:0035556">
    <property type="term" value="P:intracellular signal transduction"/>
    <property type="evidence" value="ECO:0000318"/>
    <property type="project" value="GO_Central"/>
</dbReference>
<organism evidence="5 6">
    <name type="scientific">Brassica napus</name>
    <name type="common">Rape</name>
    <dbReference type="NCBI Taxonomy" id="3708"/>
    <lineage>
        <taxon>Eukaryota</taxon>
        <taxon>Viridiplantae</taxon>
        <taxon>Streptophyta</taxon>
        <taxon>Embryophyta</taxon>
        <taxon>Tracheophyta</taxon>
        <taxon>Spermatophyta</taxon>
        <taxon>Magnoliopsida</taxon>
        <taxon>eudicotyledons</taxon>
        <taxon>Gunneridae</taxon>
        <taxon>Pentapetalae</taxon>
        <taxon>rosids</taxon>
        <taxon>malvids</taxon>
        <taxon>Brassicales</taxon>
        <taxon>Brassicaceae</taxon>
        <taxon>Brassiceae</taxon>
        <taxon>Brassica</taxon>
    </lineage>
</organism>
<evidence type="ECO:0000313" key="5">
    <source>
        <dbReference type="EMBL" id="CDY25732.1"/>
    </source>
</evidence>
<sequence length="548" mass="61153">MSTSSSELSDCLLRSKSICSRSLSSVSRGGGGRFSSFSVLQQGWSRRVFPLSSLHACSPVCRAELRNQVFFCKSSCLHGEGQPCISNLFHVLLWGLVNHFQADIWSLGITMIEMAKGKPPLADLHPMRVVFIIPRESPPQLDEHFSCPLKEFVSLCLKKAPAERPSAKELLKHRFIKTARKTPKLLERIRCEACSKRPKYQVKEDEEILTSGPKSPAESSGTVRVARDERGQGTRLDLCVQARTVKNAAWDFSFGGSQSAGTVRYSYPQQMRGLDVSPSVHEMHYTHPFLPLLESWAHIFLDLVLYDPDIEVLLYQDNKLAFPKVTSDQSFQKSSGASSSKLSSTSDQSFVKRDSYQNDFQEEVRFISSYHTVLILVILNFWMIYHSVFSGTSTSRYTSFDDASTSEGSTLKLQLVTSSHDSGFASLSASLSRLLLPSLKEALGGENAKGSVGYRVSRALVNMEREKPGSSEAFIAKLIEQLGRSEKLLVKEVQDMAFRVFGKTMTSDAENKRKQATKEFTSSTNVSPLGRFLFSRWLGQTSRDLNPS</sequence>
<dbReference type="AlphaFoldDB" id="A0A078GKP3"/>
<accession>A0A078GKP3</accession>
<dbReference type="InterPro" id="IPR050629">
    <property type="entry name" value="STE20/SPS1-PAK"/>
</dbReference>
<evidence type="ECO:0000313" key="6">
    <source>
        <dbReference type="Proteomes" id="UP000028999"/>
    </source>
</evidence>
<dbReference type="PaxDb" id="3708-A0A078GKP3"/>
<dbReference type="OMA" id="HFQADIW"/>
<keyword evidence="2" id="KW-0067">ATP-binding</keyword>
<dbReference type="Pfam" id="PF00069">
    <property type="entry name" value="Pkinase"/>
    <property type="match status" value="1"/>
</dbReference>
<dbReference type="PANTHER" id="PTHR48012">
    <property type="entry name" value="STERILE20-LIKE KINASE, ISOFORM B-RELATED"/>
    <property type="match status" value="1"/>
</dbReference>
<reference evidence="5 6" key="1">
    <citation type="journal article" date="2014" name="Science">
        <title>Plant genetics. Early allopolyploid evolution in the post-Neolithic Brassica napus oilseed genome.</title>
        <authorList>
            <person name="Chalhoub B."/>
            <person name="Denoeud F."/>
            <person name="Liu S."/>
            <person name="Parkin I.A."/>
            <person name="Tang H."/>
            <person name="Wang X."/>
            <person name="Chiquet J."/>
            <person name="Belcram H."/>
            <person name="Tong C."/>
            <person name="Samans B."/>
            <person name="Correa M."/>
            <person name="Da Silva C."/>
            <person name="Just J."/>
            <person name="Falentin C."/>
            <person name="Koh C.S."/>
            <person name="Le Clainche I."/>
            <person name="Bernard M."/>
            <person name="Bento P."/>
            <person name="Noel B."/>
            <person name="Labadie K."/>
            <person name="Alberti A."/>
            <person name="Charles M."/>
            <person name="Arnaud D."/>
            <person name="Guo H."/>
            <person name="Daviaud C."/>
            <person name="Alamery S."/>
            <person name="Jabbari K."/>
            <person name="Zhao M."/>
            <person name="Edger P.P."/>
            <person name="Chelaifa H."/>
            <person name="Tack D."/>
            <person name="Lassalle G."/>
            <person name="Mestiri I."/>
            <person name="Schnel N."/>
            <person name="Le Paslier M.C."/>
            <person name="Fan G."/>
            <person name="Renault V."/>
            <person name="Bayer P.E."/>
            <person name="Golicz A.A."/>
            <person name="Manoli S."/>
            <person name="Lee T.H."/>
            <person name="Thi V.H."/>
            <person name="Chalabi S."/>
            <person name="Hu Q."/>
            <person name="Fan C."/>
            <person name="Tollenaere R."/>
            <person name="Lu Y."/>
            <person name="Battail C."/>
            <person name="Shen J."/>
            <person name="Sidebottom C.H."/>
            <person name="Wang X."/>
            <person name="Canaguier A."/>
            <person name="Chauveau A."/>
            <person name="Berard A."/>
            <person name="Deniot G."/>
            <person name="Guan M."/>
            <person name="Liu Z."/>
            <person name="Sun F."/>
            <person name="Lim Y.P."/>
            <person name="Lyons E."/>
            <person name="Town C.D."/>
            <person name="Bancroft I."/>
            <person name="Wang X."/>
            <person name="Meng J."/>
            <person name="Ma J."/>
            <person name="Pires J.C."/>
            <person name="King G.J."/>
            <person name="Brunel D."/>
            <person name="Delourme R."/>
            <person name="Renard M."/>
            <person name="Aury J.M."/>
            <person name="Adams K.L."/>
            <person name="Batley J."/>
            <person name="Snowdon R.J."/>
            <person name="Tost J."/>
            <person name="Edwards D."/>
            <person name="Zhou Y."/>
            <person name="Hua W."/>
            <person name="Sharpe A.G."/>
            <person name="Paterson A.H."/>
            <person name="Guan C."/>
            <person name="Wincker P."/>
        </authorList>
    </citation>
    <scope>NUCLEOTIDE SEQUENCE [LARGE SCALE GENOMIC DNA]</scope>
    <source>
        <strain evidence="6">cv. Darmor-bzh</strain>
    </source>
</reference>
<dbReference type="InterPro" id="IPR011009">
    <property type="entry name" value="Kinase-like_dom_sf"/>
</dbReference>
<dbReference type="GO" id="GO:0005524">
    <property type="term" value="F:ATP binding"/>
    <property type="evidence" value="ECO:0007669"/>
    <property type="project" value="UniProtKB-KW"/>
</dbReference>
<dbReference type="EMBL" id="LK032179">
    <property type="protein sequence ID" value="CDY25732.1"/>
    <property type="molecule type" value="Genomic_DNA"/>
</dbReference>
<dbReference type="STRING" id="3708.A0A078GKP3"/>
<dbReference type="InterPro" id="IPR000719">
    <property type="entry name" value="Prot_kinase_dom"/>
</dbReference>
<feature type="domain" description="Protein kinase" evidence="4">
    <location>
        <begin position="1"/>
        <end position="176"/>
    </location>
</feature>
<dbReference type="GO" id="GO:0004674">
    <property type="term" value="F:protein serine/threonine kinase activity"/>
    <property type="evidence" value="ECO:0000318"/>
    <property type="project" value="GO_Central"/>
</dbReference>
<dbReference type="SMART" id="SM00220">
    <property type="entry name" value="S_TKc"/>
    <property type="match status" value="1"/>
</dbReference>
<dbReference type="Gramene" id="CDY25732">
    <property type="protein sequence ID" value="CDY25732"/>
    <property type="gene ID" value="GSBRNA2T00033097001"/>
</dbReference>
<dbReference type="GO" id="GO:0005737">
    <property type="term" value="C:cytoplasm"/>
    <property type="evidence" value="ECO:0000318"/>
    <property type="project" value="GO_Central"/>
</dbReference>
<protein>
    <submittedName>
        <fullName evidence="5">BnaC03g69430D protein</fullName>
    </submittedName>
</protein>
<feature type="region of interest" description="Disordered" evidence="3">
    <location>
        <begin position="205"/>
        <end position="229"/>
    </location>
</feature>
<dbReference type="PANTHER" id="PTHR48012:SF12">
    <property type="entry name" value="PROTEIN KINASE SUPERFAMILY PROTEIN"/>
    <property type="match status" value="1"/>
</dbReference>
<evidence type="ECO:0000259" key="4">
    <source>
        <dbReference type="PROSITE" id="PS50011"/>
    </source>
</evidence>
<dbReference type="Gene3D" id="1.10.510.10">
    <property type="entry name" value="Transferase(Phosphotransferase) domain 1"/>
    <property type="match status" value="1"/>
</dbReference>
<gene>
    <name evidence="5" type="primary">BnaC03g69430D</name>
    <name evidence="5" type="ORF">GSBRNA2T00033097001</name>
</gene>
<keyword evidence="6" id="KW-1185">Reference proteome</keyword>
<dbReference type="Proteomes" id="UP000028999">
    <property type="component" value="Unassembled WGS sequence"/>
</dbReference>
<name>A0A078GKP3_BRANA</name>
<dbReference type="SUPFAM" id="SSF56112">
    <property type="entry name" value="Protein kinase-like (PK-like)"/>
    <property type="match status" value="1"/>
</dbReference>
<dbReference type="PROSITE" id="PS50011">
    <property type="entry name" value="PROTEIN_KINASE_DOM"/>
    <property type="match status" value="1"/>
</dbReference>
<proteinExistence type="predicted"/>